<dbReference type="InterPro" id="IPR015421">
    <property type="entry name" value="PyrdxlP-dep_Trfase_major"/>
</dbReference>
<keyword evidence="6" id="KW-0408">Iron</keyword>
<dbReference type="InterPro" id="IPR009727">
    <property type="entry name" value="NifT"/>
</dbReference>
<evidence type="ECO:0000256" key="2">
    <source>
        <dbReference type="ARBA" id="ARBA00006490"/>
    </source>
</evidence>
<comment type="similarity">
    <text evidence="2">Belongs to the class-V pyridoxal-phosphate-dependent aminotransferase family. NifS/IscS subfamily.</text>
</comment>
<evidence type="ECO:0000313" key="11">
    <source>
        <dbReference type="Proteomes" id="UP001226867"/>
    </source>
</evidence>
<dbReference type="Gene3D" id="3.40.640.10">
    <property type="entry name" value="Type I PLP-dependent aspartate aminotransferase-like (Major domain)"/>
    <property type="match status" value="1"/>
</dbReference>
<dbReference type="SUPFAM" id="SSF159203">
    <property type="entry name" value="NifT/FixU-like"/>
    <property type="match status" value="1"/>
</dbReference>
<evidence type="ECO:0000256" key="4">
    <source>
        <dbReference type="ARBA" id="ARBA00022723"/>
    </source>
</evidence>
<keyword evidence="5" id="KW-0663">Pyridoxal phosphate</keyword>
<dbReference type="InterPro" id="IPR016454">
    <property type="entry name" value="Cysteine_dSase"/>
</dbReference>
<dbReference type="NCBIfam" id="TIGR02934">
    <property type="entry name" value="nifT_nitrog"/>
    <property type="match status" value="1"/>
</dbReference>
<protein>
    <submittedName>
        <fullName evidence="10">Cysteine desulfurase</fullName>
        <ecNumber evidence="10">2.8.1.7</ecNumber>
    </submittedName>
</protein>
<dbReference type="EMBL" id="JAUSRO010000021">
    <property type="protein sequence ID" value="MDP9902777.1"/>
    <property type="molecule type" value="Genomic_DNA"/>
</dbReference>
<name>A0ABT9SH83_9BURK</name>
<dbReference type="Pfam" id="PF06988">
    <property type="entry name" value="NifT"/>
    <property type="match status" value="1"/>
</dbReference>
<dbReference type="InterPro" id="IPR015424">
    <property type="entry name" value="PyrdxlP-dep_Trfase"/>
</dbReference>
<evidence type="ECO:0000256" key="3">
    <source>
        <dbReference type="ARBA" id="ARBA00022679"/>
    </source>
</evidence>
<organism evidence="10 11">
    <name type="scientific">Variovorax ginsengisoli</name>
    <dbReference type="NCBI Taxonomy" id="363844"/>
    <lineage>
        <taxon>Bacteria</taxon>
        <taxon>Pseudomonadati</taxon>
        <taxon>Pseudomonadota</taxon>
        <taxon>Betaproteobacteria</taxon>
        <taxon>Burkholderiales</taxon>
        <taxon>Comamonadaceae</taxon>
        <taxon>Variovorax</taxon>
    </lineage>
</organism>
<dbReference type="InterPro" id="IPR024044">
    <property type="entry name" value="NifT/FixU_barrel-like_dom_sf"/>
</dbReference>
<evidence type="ECO:0000259" key="9">
    <source>
        <dbReference type="Pfam" id="PF00266"/>
    </source>
</evidence>
<evidence type="ECO:0000256" key="7">
    <source>
        <dbReference type="ARBA" id="ARBA00023014"/>
    </source>
</evidence>
<evidence type="ECO:0000256" key="1">
    <source>
        <dbReference type="ARBA" id="ARBA00001933"/>
    </source>
</evidence>
<dbReference type="Pfam" id="PF00266">
    <property type="entry name" value="Aminotran_5"/>
    <property type="match status" value="1"/>
</dbReference>
<dbReference type="PANTHER" id="PTHR11601">
    <property type="entry name" value="CYSTEINE DESULFURYLASE FAMILY MEMBER"/>
    <property type="match status" value="1"/>
</dbReference>
<evidence type="ECO:0000256" key="6">
    <source>
        <dbReference type="ARBA" id="ARBA00023004"/>
    </source>
</evidence>
<comment type="catalytic activity">
    <reaction evidence="8">
        <text>(sulfur carrier)-H + L-cysteine = (sulfur carrier)-SH + L-alanine</text>
        <dbReference type="Rhea" id="RHEA:43892"/>
        <dbReference type="Rhea" id="RHEA-COMP:14737"/>
        <dbReference type="Rhea" id="RHEA-COMP:14739"/>
        <dbReference type="ChEBI" id="CHEBI:29917"/>
        <dbReference type="ChEBI" id="CHEBI:35235"/>
        <dbReference type="ChEBI" id="CHEBI:57972"/>
        <dbReference type="ChEBI" id="CHEBI:64428"/>
        <dbReference type="EC" id="2.8.1.7"/>
    </reaction>
</comment>
<reference evidence="10 11" key="1">
    <citation type="submission" date="2023-07" db="EMBL/GenBank/DDBJ databases">
        <title>Sorghum-associated microbial communities from plants grown in Nebraska, USA.</title>
        <authorList>
            <person name="Schachtman D."/>
        </authorList>
    </citation>
    <scope>NUCLEOTIDE SEQUENCE [LARGE SCALE GENOMIC DNA]</scope>
    <source>
        <strain evidence="10 11">DS1607</strain>
    </source>
</reference>
<dbReference type="Gene3D" id="3.90.1150.10">
    <property type="entry name" value="Aspartate Aminotransferase, domain 1"/>
    <property type="match status" value="1"/>
</dbReference>
<accession>A0ABT9SH83</accession>
<evidence type="ECO:0000256" key="8">
    <source>
        <dbReference type="ARBA" id="ARBA00050776"/>
    </source>
</evidence>
<evidence type="ECO:0000256" key="5">
    <source>
        <dbReference type="ARBA" id="ARBA00022898"/>
    </source>
</evidence>
<dbReference type="EC" id="2.8.1.7" evidence="10"/>
<comment type="cofactor">
    <cofactor evidence="1">
        <name>pyridoxal 5'-phosphate</name>
        <dbReference type="ChEBI" id="CHEBI:597326"/>
    </cofactor>
</comment>
<dbReference type="Gene3D" id="2.40.50.240">
    <property type="entry name" value="NifT/FixU-like"/>
    <property type="match status" value="1"/>
</dbReference>
<dbReference type="Proteomes" id="UP001226867">
    <property type="component" value="Unassembled WGS sequence"/>
</dbReference>
<keyword evidence="3 10" id="KW-0808">Transferase</keyword>
<dbReference type="GO" id="GO:0031071">
    <property type="term" value="F:cysteine desulfurase activity"/>
    <property type="evidence" value="ECO:0007669"/>
    <property type="project" value="UniProtKB-EC"/>
</dbReference>
<sequence>MLYFDHNATTPPAPAVLAAMLPVFSDVWANPSSQHAPGQAAKRTLGAARTTVARALGCKPAEVIFTSGATESNHLAVRGLRDAAPVGRRRVVFGSVEHAGHLKLARALSDAGTPVSYLPVHADGTLDLRAAGELIGPDVALVSLMAANNETGVCMPVAEVAALAHAAGAPLHVDATQLIGKLPFDFARFGADAVSLSAHKFHGPKGVGALLLRQGVPWAPQTRGSQERARRGGTENLPGIVGLAAALDALGSASAMVAEAERLAALRDALERGLAQALPALHVWSQHAPRLPGTSYLRIGDLQAEVVLNRLERLGIAASSGAACSSGGSEPSHVLSAMGVPRDDALCAVRLSLGRTTTAQDVDFVVAMLPPLLMACSPFSPPPEPTMKVMIRKDSKGVLTAYVPRKDLEEPIVSMAEPGMWGGLVTLGNGWQLELPAMAVDTRLPVTVEARRVATAGDDD</sequence>
<dbReference type="Gene3D" id="1.10.260.50">
    <property type="match status" value="1"/>
</dbReference>
<gene>
    <name evidence="10" type="ORF">J2W36_005055</name>
</gene>
<keyword evidence="7" id="KW-0411">Iron-sulfur</keyword>
<evidence type="ECO:0000313" key="10">
    <source>
        <dbReference type="EMBL" id="MDP9902777.1"/>
    </source>
</evidence>
<dbReference type="InterPro" id="IPR015422">
    <property type="entry name" value="PyrdxlP-dep_Trfase_small"/>
</dbReference>
<keyword evidence="11" id="KW-1185">Reference proteome</keyword>
<dbReference type="InterPro" id="IPR000192">
    <property type="entry name" value="Aminotrans_V_dom"/>
</dbReference>
<proteinExistence type="inferred from homology"/>
<dbReference type="PIRSF" id="PIRSF005572">
    <property type="entry name" value="NifS"/>
    <property type="match status" value="1"/>
</dbReference>
<dbReference type="PANTHER" id="PTHR11601:SF34">
    <property type="entry name" value="CYSTEINE DESULFURASE"/>
    <property type="match status" value="1"/>
</dbReference>
<dbReference type="SUPFAM" id="SSF53383">
    <property type="entry name" value="PLP-dependent transferases"/>
    <property type="match status" value="1"/>
</dbReference>
<keyword evidence="4" id="KW-0479">Metal-binding</keyword>
<feature type="domain" description="Aminotransferase class V" evidence="9">
    <location>
        <begin position="3"/>
        <end position="363"/>
    </location>
</feature>
<comment type="caution">
    <text evidence="10">The sequence shown here is derived from an EMBL/GenBank/DDBJ whole genome shotgun (WGS) entry which is preliminary data.</text>
</comment>